<dbReference type="InterPro" id="IPR024932">
    <property type="entry name" value="ApbE"/>
</dbReference>
<dbReference type="SUPFAM" id="SSF143631">
    <property type="entry name" value="ApbE-like"/>
    <property type="match status" value="1"/>
</dbReference>
<evidence type="ECO:0000256" key="3">
    <source>
        <dbReference type="ARBA" id="ARBA00016337"/>
    </source>
</evidence>
<dbReference type="PANTHER" id="PTHR30040">
    <property type="entry name" value="THIAMINE BIOSYNTHESIS LIPOPROTEIN APBE"/>
    <property type="match status" value="1"/>
</dbReference>
<feature type="binding site" evidence="11">
    <location>
        <position position="135"/>
    </location>
    <ligand>
        <name>Mg(2+)</name>
        <dbReference type="ChEBI" id="CHEBI:18420"/>
    </ligand>
</feature>
<evidence type="ECO:0000256" key="8">
    <source>
        <dbReference type="ARBA" id="ARBA00022842"/>
    </source>
</evidence>
<dbReference type="PANTHER" id="PTHR30040:SF2">
    <property type="entry name" value="FAD:PROTEIN FMN TRANSFERASE"/>
    <property type="match status" value="1"/>
</dbReference>
<dbReference type="EMBL" id="BAER01000079">
    <property type="protein sequence ID" value="GAC33939.1"/>
    <property type="molecule type" value="Genomic_DNA"/>
</dbReference>
<dbReference type="Proteomes" id="UP000006322">
    <property type="component" value="Unassembled WGS sequence"/>
</dbReference>
<evidence type="ECO:0000256" key="10">
    <source>
        <dbReference type="ARBA" id="ARBA00048540"/>
    </source>
</evidence>
<evidence type="ECO:0000256" key="1">
    <source>
        <dbReference type="ARBA" id="ARBA00008282"/>
    </source>
</evidence>
<dbReference type="PIRSF" id="PIRSF006268">
    <property type="entry name" value="ApbE"/>
    <property type="match status" value="1"/>
</dbReference>
<keyword evidence="4" id="KW-0285">Flavoprotein</keyword>
<keyword evidence="12" id="KW-0449">Lipoprotein</keyword>
<proteinExistence type="inferred from homology"/>
<sequence length="279" mass="31729">MASPCELLIDTQDHLLASQLLEQVFLQTQRIEQKYSRYVLGNLVHKINNSDERWVEIDQETHRLLAFAQTCFDLSNGMFDLTSGVLRKIWNFTGNGQFPSPDEVTEALKYIGWQHIEFTQQKIRLPYGFELDFGGIGKEYAVDAAAKLCTRLAPNISVLVNFGGDIQVTQPRRHDAYWQVGIESPHAERYKNSNVLVKIASGGLATSGDARRFIIHNDIRYSHILNPKTGYPVTGAPRSVTVATDFCIQSGMLATMALLQGREGEQFLQHQQQKYWCYW</sequence>
<dbReference type="InterPro" id="IPR003374">
    <property type="entry name" value="ApbE-like_sf"/>
</dbReference>
<protein>
    <recommendedName>
        <fullName evidence="3">FAD:protein FMN transferase</fullName>
        <ecNumber evidence="2">2.7.1.180</ecNumber>
    </recommendedName>
    <alternativeName>
        <fullName evidence="9">Flavin transferase</fullName>
    </alternativeName>
</protein>
<comment type="caution">
    <text evidence="12">The sequence shown here is derived from an EMBL/GenBank/DDBJ whole genome shotgun (WGS) entry which is preliminary data.</text>
</comment>
<comment type="catalytic activity">
    <reaction evidence="10">
        <text>L-threonyl-[protein] + FAD = FMN-L-threonyl-[protein] + AMP + H(+)</text>
        <dbReference type="Rhea" id="RHEA:36847"/>
        <dbReference type="Rhea" id="RHEA-COMP:11060"/>
        <dbReference type="Rhea" id="RHEA-COMP:11061"/>
        <dbReference type="ChEBI" id="CHEBI:15378"/>
        <dbReference type="ChEBI" id="CHEBI:30013"/>
        <dbReference type="ChEBI" id="CHEBI:57692"/>
        <dbReference type="ChEBI" id="CHEBI:74257"/>
        <dbReference type="ChEBI" id="CHEBI:456215"/>
        <dbReference type="EC" id="2.7.1.180"/>
    </reaction>
</comment>
<dbReference type="RefSeq" id="WP_007105705.1">
    <property type="nucleotide sequence ID" value="NZ_BAER01000079.1"/>
</dbReference>
<dbReference type="OrthoDB" id="9778595at2"/>
<name>K6YMM8_9ALTE</name>
<evidence type="ECO:0000313" key="13">
    <source>
        <dbReference type="Proteomes" id="UP000006322"/>
    </source>
</evidence>
<dbReference type="AlphaFoldDB" id="K6YMM8"/>
<reference evidence="13" key="1">
    <citation type="journal article" date="2014" name="Environ. Microbiol.">
        <title>Comparative genomics of the marine bacterial genus Glaciecola reveals the high degree of genomic diversity and genomic characteristic for cold adaptation.</title>
        <authorList>
            <person name="Qin Q.L."/>
            <person name="Xie B.B."/>
            <person name="Yu Y."/>
            <person name="Shu Y.L."/>
            <person name="Rong J.C."/>
            <person name="Zhang Y.J."/>
            <person name="Zhao D.L."/>
            <person name="Chen X.L."/>
            <person name="Zhang X.Y."/>
            <person name="Chen B."/>
            <person name="Zhou B.C."/>
            <person name="Zhang Y.Z."/>
        </authorList>
    </citation>
    <scope>NUCLEOTIDE SEQUENCE [LARGE SCALE GENOMIC DNA]</scope>
    <source>
        <strain evidence="13">LMG 21857</strain>
    </source>
</reference>
<organism evidence="12 13">
    <name type="scientific">Paraglaciecola polaris LMG 21857</name>
    <dbReference type="NCBI Taxonomy" id="1129793"/>
    <lineage>
        <taxon>Bacteria</taxon>
        <taxon>Pseudomonadati</taxon>
        <taxon>Pseudomonadota</taxon>
        <taxon>Gammaproteobacteria</taxon>
        <taxon>Alteromonadales</taxon>
        <taxon>Alteromonadaceae</taxon>
        <taxon>Paraglaciecola</taxon>
    </lineage>
</organism>
<gene>
    <name evidence="12" type="primary">apbE</name>
    <name evidence="12" type="ORF">GPLA_3046</name>
</gene>
<feature type="binding site" evidence="11">
    <location>
        <position position="255"/>
    </location>
    <ligand>
        <name>Mg(2+)</name>
        <dbReference type="ChEBI" id="CHEBI:18420"/>
    </ligand>
</feature>
<dbReference type="GO" id="GO:0046872">
    <property type="term" value="F:metal ion binding"/>
    <property type="evidence" value="ECO:0007669"/>
    <property type="project" value="UniProtKB-KW"/>
</dbReference>
<evidence type="ECO:0000256" key="9">
    <source>
        <dbReference type="ARBA" id="ARBA00031306"/>
    </source>
</evidence>
<evidence type="ECO:0000256" key="5">
    <source>
        <dbReference type="ARBA" id="ARBA00022679"/>
    </source>
</evidence>
<accession>K6YMM8</accession>
<evidence type="ECO:0000256" key="4">
    <source>
        <dbReference type="ARBA" id="ARBA00022630"/>
    </source>
</evidence>
<evidence type="ECO:0000256" key="6">
    <source>
        <dbReference type="ARBA" id="ARBA00022723"/>
    </source>
</evidence>
<dbReference type="STRING" id="1129793.GPLA_3046"/>
<evidence type="ECO:0000256" key="11">
    <source>
        <dbReference type="PIRSR" id="PIRSR006268-2"/>
    </source>
</evidence>
<evidence type="ECO:0000256" key="7">
    <source>
        <dbReference type="ARBA" id="ARBA00022827"/>
    </source>
</evidence>
<keyword evidence="6 11" id="KW-0479">Metal-binding</keyword>
<dbReference type="EC" id="2.7.1.180" evidence="2"/>
<dbReference type="GO" id="GO:0016740">
    <property type="term" value="F:transferase activity"/>
    <property type="evidence" value="ECO:0007669"/>
    <property type="project" value="UniProtKB-KW"/>
</dbReference>
<keyword evidence="8 11" id="KW-0460">Magnesium</keyword>
<comment type="cofactor">
    <cofactor evidence="11">
        <name>Mg(2+)</name>
        <dbReference type="ChEBI" id="CHEBI:18420"/>
    </cofactor>
    <cofactor evidence="11">
        <name>Mn(2+)</name>
        <dbReference type="ChEBI" id="CHEBI:29035"/>
    </cofactor>
    <text evidence="11">Magnesium. Can also use manganese.</text>
</comment>
<keyword evidence="5" id="KW-0808">Transferase</keyword>
<evidence type="ECO:0000256" key="2">
    <source>
        <dbReference type="ARBA" id="ARBA00011955"/>
    </source>
</evidence>
<keyword evidence="13" id="KW-1185">Reference proteome</keyword>
<dbReference type="Pfam" id="PF02424">
    <property type="entry name" value="ApbE"/>
    <property type="match status" value="1"/>
</dbReference>
<dbReference type="Gene3D" id="3.10.520.10">
    <property type="entry name" value="ApbE-like domains"/>
    <property type="match status" value="1"/>
</dbReference>
<comment type="similarity">
    <text evidence="1">Belongs to the ApbE family.</text>
</comment>
<keyword evidence="7" id="KW-0274">FAD</keyword>
<evidence type="ECO:0000313" key="12">
    <source>
        <dbReference type="EMBL" id="GAC33939.1"/>
    </source>
</evidence>